<dbReference type="RefSeq" id="XP_046074019.1">
    <property type="nucleotide sequence ID" value="XM_046220073.1"/>
</dbReference>
<dbReference type="InterPro" id="IPR029058">
    <property type="entry name" value="AB_hydrolase_fold"/>
</dbReference>
<evidence type="ECO:0000313" key="2">
    <source>
        <dbReference type="EMBL" id="KAH8700313.1"/>
    </source>
</evidence>
<comment type="caution">
    <text evidence="2">The sequence shown here is derived from an EMBL/GenBank/DDBJ whole genome shotgun (WGS) entry which is preliminary data.</text>
</comment>
<gene>
    <name evidence="2" type="ORF">BGW36DRAFT_425143</name>
</gene>
<reference evidence="2" key="1">
    <citation type="submission" date="2021-12" db="EMBL/GenBank/DDBJ databases">
        <title>Convergent genome expansion in fungi linked to evolution of root-endophyte symbiosis.</title>
        <authorList>
            <consortium name="DOE Joint Genome Institute"/>
            <person name="Ke Y.-H."/>
            <person name="Bonito G."/>
            <person name="Liao H.-L."/>
            <person name="Looney B."/>
            <person name="Rojas-Flechas A."/>
            <person name="Nash J."/>
            <person name="Hameed K."/>
            <person name="Schadt C."/>
            <person name="Martin F."/>
            <person name="Crous P.W."/>
            <person name="Miettinen O."/>
            <person name="Magnuson J.K."/>
            <person name="Labbe J."/>
            <person name="Jacobson D."/>
            <person name="Doktycz M.J."/>
            <person name="Veneault-Fourrey C."/>
            <person name="Kuo A."/>
            <person name="Mondo S."/>
            <person name="Calhoun S."/>
            <person name="Riley R."/>
            <person name="Ohm R."/>
            <person name="LaButti K."/>
            <person name="Andreopoulos B."/>
            <person name="Pangilinan J."/>
            <person name="Nolan M."/>
            <person name="Tritt A."/>
            <person name="Clum A."/>
            <person name="Lipzen A."/>
            <person name="Daum C."/>
            <person name="Barry K."/>
            <person name="Grigoriev I.V."/>
            <person name="Vilgalys R."/>
        </authorList>
    </citation>
    <scope>NUCLEOTIDE SEQUENCE</scope>
    <source>
        <strain evidence="2">PMI_201</strain>
    </source>
</reference>
<keyword evidence="2" id="KW-0378">Hydrolase</keyword>
<dbReference type="GeneID" id="70250360"/>
<dbReference type="Gene3D" id="3.40.50.1820">
    <property type="entry name" value="alpha/beta hydrolase"/>
    <property type="match status" value="1"/>
</dbReference>
<proteinExistence type="predicted"/>
<dbReference type="InterPro" id="IPR002925">
    <property type="entry name" value="Dienelactn_hydro"/>
</dbReference>
<keyword evidence="3" id="KW-1185">Reference proteome</keyword>
<dbReference type="AlphaFoldDB" id="A0AAD4Q2G7"/>
<dbReference type="SUPFAM" id="SSF53474">
    <property type="entry name" value="alpha/beta-Hydrolases"/>
    <property type="match status" value="1"/>
</dbReference>
<dbReference type="Proteomes" id="UP001201262">
    <property type="component" value="Unassembled WGS sequence"/>
</dbReference>
<protein>
    <submittedName>
        <fullName evidence="2">Dienelactone hydrolase family protein</fullName>
    </submittedName>
</protein>
<dbReference type="GO" id="GO:0016787">
    <property type="term" value="F:hydrolase activity"/>
    <property type="evidence" value="ECO:0007669"/>
    <property type="project" value="UniProtKB-KW"/>
</dbReference>
<evidence type="ECO:0000313" key="3">
    <source>
        <dbReference type="Proteomes" id="UP001201262"/>
    </source>
</evidence>
<organism evidence="2 3">
    <name type="scientific">Talaromyces proteolyticus</name>
    <dbReference type="NCBI Taxonomy" id="1131652"/>
    <lineage>
        <taxon>Eukaryota</taxon>
        <taxon>Fungi</taxon>
        <taxon>Dikarya</taxon>
        <taxon>Ascomycota</taxon>
        <taxon>Pezizomycotina</taxon>
        <taxon>Eurotiomycetes</taxon>
        <taxon>Eurotiomycetidae</taxon>
        <taxon>Eurotiales</taxon>
        <taxon>Trichocomaceae</taxon>
        <taxon>Talaromyces</taxon>
        <taxon>Talaromyces sect. Bacilispori</taxon>
    </lineage>
</organism>
<evidence type="ECO:0000259" key="1">
    <source>
        <dbReference type="Pfam" id="PF01738"/>
    </source>
</evidence>
<accession>A0AAD4Q2G7</accession>
<dbReference type="PANTHER" id="PTHR47668:SF1">
    <property type="entry name" value="DIENELACTONE HYDROLASE DOMAIN-CONTAINING PROTEIN-RELATED"/>
    <property type="match status" value="1"/>
</dbReference>
<dbReference type="Pfam" id="PF01738">
    <property type="entry name" value="DLH"/>
    <property type="match status" value="1"/>
</dbReference>
<sequence length="241" mass="26346">MSSVSDACCATPAVSNVYKQLGEYIQIGGEKTYMYTPAPDTKTGIVFLYDIFGYTAQTIKGADLLAQRTDSVVLMPDVFHGMPMELDAVPPKTEEQKITLQQFLKGPANPVLVAEKIWDFVDFAEPQFPDVESWGVVGLCWGGKVATLLSGPRTPFKYSAQAHPAMLDANDAKEIIIPHLLLASGDEDPSTVKSFAQNMNSSPNMVKSQSQIVSVPTMFHGYMGARVNLDNKQNAEEYEKG</sequence>
<name>A0AAD4Q2G7_9EURO</name>
<dbReference type="PANTHER" id="PTHR47668">
    <property type="entry name" value="DIENELACTONE HYDROLASE FAMILY PROTEIN (AFU_ORTHOLOGUE AFUA_6G01940)"/>
    <property type="match status" value="1"/>
</dbReference>
<feature type="domain" description="Dienelactone hydrolase" evidence="1">
    <location>
        <begin position="32"/>
        <end position="235"/>
    </location>
</feature>
<dbReference type="EMBL" id="JAJTJA010000004">
    <property type="protein sequence ID" value="KAH8700313.1"/>
    <property type="molecule type" value="Genomic_DNA"/>
</dbReference>